<dbReference type="Proteomes" id="UP001551658">
    <property type="component" value="Unassembled WGS sequence"/>
</dbReference>
<reference evidence="2 3" key="1">
    <citation type="submission" date="2024-06" db="EMBL/GenBank/DDBJ databases">
        <title>The Natural Products Discovery Center: Release of the First 8490 Sequenced Strains for Exploring Actinobacteria Biosynthetic Diversity.</title>
        <authorList>
            <person name="Kalkreuter E."/>
            <person name="Kautsar S.A."/>
            <person name="Yang D."/>
            <person name="Bader C.D."/>
            <person name="Teijaro C.N."/>
            <person name="Fluegel L."/>
            <person name="Davis C.M."/>
            <person name="Simpson J.R."/>
            <person name="Lauterbach L."/>
            <person name="Steele A.D."/>
            <person name="Gui C."/>
            <person name="Meng S."/>
            <person name="Li G."/>
            <person name="Viehrig K."/>
            <person name="Ye F."/>
            <person name="Su P."/>
            <person name="Kiefer A.F."/>
            <person name="Nichols A."/>
            <person name="Cepeda A.J."/>
            <person name="Yan W."/>
            <person name="Fan B."/>
            <person name="Jiang Y."/>
            <person name="Adhikari A."/>
            <person name="Zheng C.-J."/>
            <person name="Schuster L."/>
            <person name="Cowan T.M."/>
            <person name="Smanski M.J."/>
            <person name="Chevrette M.G."/>
            <person name="De Carvalho L.P.S."/>
            <person name="Shen B."/>
        </authorList>
    </citation>
    <scope>NUCLEOTIDE SEQUENCE [LARGE SCALE GENOMIC DNA]</scope>
    <source>
        <strain evidence="2 3">NPDC050671</strain>
    </source>
</reference>
<evidence type="ECO:0000313" key="3">
    <source>
        <dbReference type="Proteomes" id="UP001551658"/>
    </source>
</evidence>
<gene>
    <name evidence="2" type="ORF">AB0H72_09820</name>
</gene>
<keyword evidence="3" id="KW-1185">Reference proteome</keyword>
<proteinExistence type="predicted"/>
<organism evidence="2 3">
    <name type="scientific">Nocardia fusca</name>
    <dbReference type="NCBI Taxonomy" id="941183"/>
    <lineage>
        <taxon>Bacteria</taxon>
        <taxon>Bacillati</taxon>
        <taxon>Actinomycetota</taxon>
        <taxon>Actinomycetes</taxon>
        <taxon>Mycobacteriales</taxon>
        <taxon>Nocardiaceae</taxon>
        <taxon>Nocardia</taxon>
    </lineage>
</organism>
<evidence type="ECO:0000256" key="1">
    <source>
        <dbReference type="SAM" id="MobiDB-lite"/>
    </source>
</evidence>
<name>A0ABV3F5J6_9NOCA</name>
<comment type="caution">
    <text evidence="2">The sequence shown here is derived from an EMBL/GenBank/DDBJ whole genome shotgun (WGS) entry which is preliminary data.</text>
</comment>
<sequence>MNPAARAAPATDGGSERDLDAGDQQLLSYREEGAGRGGTAEYAAPQVVPTCTGAEPGPAVAAVVGRARVAGVVQRASKQPTCSH</sequence>
<feature type="region of interest" description="Disordered" evidence="1">
    <location>
        <begin position="1"/>
        <end position="23"/>
    </location>
</feature>
<dbReference type="RefSeq" id="WP_357976394.1">
    <property type="nucleotide sequence ID" value="NZ_JBFAIH010000004.1"/>
</dbReference>
<protein>
    <submittedName>
        <fullName evidence="2">Uncharacterized protein</fullName>
    </submittedName>
</protein>
<dbReference type="EMBL" id="JBFAIH010000004">
    <property type="protein sequence ID" value="MEV0362987.1"/>
    <property type="molecule type" value="Genomic_DNA"/>
</dbReference>
<evidence type="ECO:0000313" key="2">
    <source>
        <dbReference type="EMBL" id="MEV0362987.1"/>
    </source>
</evidence>
<accession>A0ABV3F5J6</accession>